<reference evidence="2" key="1">
    <citation type="journal article" date="2019" name="Int. J. Syst. Evol. Microbiol.">
        <title>The Global Catalogue of Microorganisms (GCM) 10K type strain sequencing project: providing services to taxonomists for standard genome sequencing and annotation.</title>
        <authorList>
            <consortium name="The Broad Institute Genomics Platform"/>
            <consortium name="The Broad Institute Genome Sequencing Center for Infectious Disease"/>
            <person name="Wu L."/>
            <person name="Ma J."/>
        </authorList>
    </citation>
    <scope>NUCLEOTIDE SEQUENCE [LARGE SCALE GENOMIC DNA]</scope>
    <source>
        <strain evidence="2">CECT 7706</strain>
    </source>
</reference>
<name>A0ABT8CE10_9BACT</name>
<gene>
    <name evidence="1" type="ORF">QWZ15_19180</name>
</gene>
<dbReference type="EMBL" id="JAUFQS010000047">
    <property type="protein sequence ID" value="MDN3689955.1"/>
    <property type="molecule type" value="Genomic_DNA"/>
</dbReference>
<dbReference type="Proteomes" id="UP001236663">
    <property type="component" value="Unassembled WGS sequence"/>
</dbReference>
<evidence type="ECO:0000313" key="2">
    <source>
        <dbReference type="Proteomes" id="UP001236663"/>
    </source>
</evidence>
<accession>A0ABT8CE10</accession>
<evidence type="ECO:0000313" key="1">
    <source>
        <dbReference type="EMBL" id="MDN3689955.1"/>
    </source>
</evidence>
<dbReference type="RefSeq" id="WP_163383515.1">
    <property type="nucleotide sequence ID" value="NZ_JAUFQS010000047.1"/>
</dbReference>
<protein>
    <submittedName>
        <fullName evidence="1">Uncharacterized protein</fullName>
    </submittedName>
</protein>
<proteinExistence type="predicted"/>
<keyword evidence="2" id="KW-1185">Reference proteome</keyword>
<sequence>MLAADYKTLFSVDILHDFHLNNGEERFETMADADKERTLDNYRWESFLKINPTIETRRKFERFQFLLKNSPSKLRILVRVSEDAPQESFIPIEQELTLAFTVEYKDPHFENYTDMPFLVGNKMLFSNFQPEEPENMSFHPISLENDAEYFSEDWLITDENFHLLLEKYARLDPGISPVGLILIRMQGESGMRNVININQSIKINPTVFKIHFNNRSTYWRFLHASSGTEIETNQPKPLTKNGFVELDPEADFDVDAGSISQFRFPNPGSKRISSDGNNYYSEITI</sequence>
<organism evidence="1 2">
    <name type="scientific">Cyclobacterium jeungdonense</name>
    <dbReference type="NCBI Taxonomy" id="708087"/>
    <lineage>
        <taxon>Bacteria</taxon>
        <taxon>Pseudomonadati</taxon>
        <taxon>Bacteroidota</taxon>
        <taxon>Cytophagia</taxon>
        <taxon>Cytophagales</taxon>
        <taxon>Cyclobacteriaceae</taxon>
        <taxon>Cyclobacterium</taxon>
    </lineage>
</organism>
<comment type="caution">
    <text evidence="1">The sequence shown here is derived from an EMBL/GenBank/DDBJ whole genome shotgun (WGS) entry which is preliminary data.</text>
</comment>